<accession>A0A1M6FUV0</accession>
<evidence type="ECO:0000256" key="5">
    <source>
        <dbReference type="ARBA" id="ARBA00022984"/>
    </source>
</evidence>
<evidence type="ECO:0000256" key="4">
    <source>
        <dbReference type="ARBA" id="ARBA00022960"/>
    </source>
</evidence>
<gene>
    <name evidence="9" type="ORF">SAMN05444417_2512</name>
</gene>
<dbReference type="GO" id="GO:0004180">
    <property type="term" value="F:carboxypeptidase activity"/>
    <property type="evidence" value="ECO:0007669"/>
    <property type="project" value="UniProtKB-ARBA"/>
</dbReference>
<dbReference type="Gene3D" id="2.40.440.10">
    <property type="entry name" value="L,D-transpeptidase catalytic domain-like"/>
    <property type="match status" value="1"/>
</dbReference>
<dbReference type="SUPFAM" id="SSF141523">
    <property type="entry name" value="L,D-transpeptidase catalytic domain-like"/>
    <property type="match status" value="1"/>
</dbReference>
<evidence type="ECO:0000259" key="8">
    <source>
        <dbReference type="PROSITE" id="PS52029"/>
    </source>
</evidence>
<feature type="active site" description="Proton donor/acceptor" evidence="7">
    <location>
        <position position="124"/>
    </location>
</feature>
<dbReference type="Pfam" id="PF03734">
    <property type="entry name" value="YkuD"/>
    <property type="match status" value="1"/>
</dbReference>
<evidence type="ECO:0000256" key="2">
    <source>
        <dbReference type="ARBA" id="ARBA00005992"/>
    </source>
</evidence>
<organism evidence="9 10">
    <name type="scientific">Wenxinia saemankumensis</name>
    <dbReference type="NCBI Taxonomy" id="1447782"/>
    <lineage>
        <taxon>Bacteria</taxon>
        <taxon>Pseudomonadati</taxon>
        <taxon>Pseudomonadota</taxon>
        <taxon>Alphaproteobacteria</taxon>
        <taxon>Rhodobacterales</taxon>
        <taxon>Roseobacteraceae</taxon>
        <taxon>Wenxinia</taxon>
    </lineage>
</organism>
<dbReference type="InterPro" id="IPR038063">
    <property type="entry name" value="Transpep_catalytic_dom"/>
</dbReference>
<evidence type="ECO:0000313" key="10">
    <source>
        <dbReference type="Proteomes" id="UP000184292"/>
    </source>
</evidence>
<keyword evidence="3" id="KW-0808">Transferase</keyword>
<keyword evidence="6 7" id="KW-0961">Cell wall biogenesis/degradation</keyword>
<comment type="similarity">
    <text evidence="2">Belongs to the YkuD family.</text>
</comment>
<dbReference type="CDD" id="cd16913">
    <property type="entry name" value="YkuD_like"/>
    <property type="match status" value="1"/>
</dbReference>
<protein>
    <submittedName>
        <fullName evidence="9">L,D-transpeptidase catalytic domain</fullName>
    </submittedName>
</protein>
<dbReference type="GO" id="GO:0008360">
    <property type="term" value="P:regulation of cell shape"/>
    <property type="evidence" value="ECO:0007669"/>
    <property type="project" value="UniProtKB-UniRule"/>
</dbReference>
<evidence type="ECO:0000256" key="3">
    <source>
        <dbReference type="ARBA" id="ARBA00022679"/>
    </source>
</evidence>
<name>A0A1M6FUV0_9RHOB</name>
<dbReference type="PROSITE" id="PS51257">
    <property type="entry name" value="PROKAR_LIPOPROTEIN"/>
    <property type="match status" value="1"/>
</dbReference>
<sequence>MIVDRRTLLLGGAAALAGCAAPSKFLTYDGPQVTSALVLKGQRTLLLMNGQTVLKQMRFELGFNPTGHKQFKGDGRTPEGGYVIDRRNPNSAYHLSIGISYPNDRDRAFAREMGRDPGGDIFIHGTPEAYVGKADWTAGCVAVDNSEMEECYAMVQDGTPVFLYA</sequence>
<reference evidence="9 10" key="1">
    <citation type="submission" date="2016-11" db="EMBL/GenBank/DDBJ databases">
        <authorList>
            <person name="Jaros S."/>
            <person name="Januszkiewicz K."/>
            <person name="Wedrychowicz H."/>
        </authorList>
    </citation>
    <scope>NUCLEOTIDE SEQUENCE [LARGE SCALE GENOMIC DNA]</scope>
    <source>
        <strain evidence="9 10">DSM 100565</strain>
    </source>
</reference>
<dbReference type="OrthoDB" id="9809748at2"/>
<keyword evidence="5 7" id="KW-0573">Peptidoglycan synthesis</keyword>
<keyword evidence="10" id="KW-1185">Reference proteome</keyword>
<dbReference type="GO" id="GO:0016740">
    <property type="term" value="F:transferase activity"/>
    <property type="evidence" value="ECO:0007669"/>
    <property type="project" value="UniProtKB-KW"/>
</dbReference>
<dbReference type="PANTHER" id="PTHR36699:SF1">
    <property type="entry name" value="L,D-TRANSPEPTIDASE YAFK-RELATED"/>
    <property type="match status" value="1"/>
</dbReference>
<dbReference type="EMBL" id="FQYO01000004">
    <property type="protein sequence ID" value="SHJ01409.1"/>
    <property type="molecule type" value="Genomic_DNA"/>
</dbReference>
<feature type="domain" description="L,D-TPase catalytic" evidence="8">
    <location>
        <begin position="34"/>
        <end position="164"/>
    </location>
</feature>
<dbReference type="Proteomes" id="UP000184292">
    <property type="component" value="Unassembled WGS sequence"/>
</dbReference>
<dbReference type="PANTHER" id="PTHR36699">
    <property type="entry name" value="LD-TRANSPEPTIDASE"/>
    <property type="match status" value="1"/>
</dbReference>
<proteinExistence type="inferred from homology"/>
<evidence type="ECO:0000313" key="9">
    <source>
        <dbReference type="EMBL" id="SHJ01409.1"/>
    </source>
</evidence>
<dbReference type="InterPro" id="IPR006311">
    <property type="entry name" value="TAT_signal"/>
</dbReference>
<dbReference type="UniPathway" id="UPA00219"/>
<dbReference type="RefSeq" id="WP_073331012.1">
    <property type="nucleotide sequence ID" value="NZ_FQYO01000004.1"/>
</dbReference>
<evidence type="ECO:0000256" key="7">
    <source>
        <dbReference type="PROSITE-ProRule" id="PRU01373"/>
    </source>
</evidence>
<dbReference type="STRING" id="1447782.SAMN05444417_2512"/>
<feature type="active site" description="Nucleophile" evidence="7">
    <location>
        <position position="140"/>
    </location>
</feature>
<dbReference type="GO" id="GO:0071555">
    <property type="term" value="P:cell wall organization"/>
    <property type="evidence" value="ECO:0007669"/>
    <property type="project" value="UniProtKB-UniRule"/>
</dbReference>
<comment type="pathway">
    <text evidence="1 7">Cell wall biogenesis; peptidoglycan biosynthesis.</text>
</comment>
<dbReference type="InterPro" id="IPR005490">
    <property type="entry name" value="LD_TPept_cat_dom"/>
</dbReference>
<evidence type="ECO:0000256" key="1">
    <source>
        <dbReference type="ARBA" id="ARBA00004752"/>
    </source>
</evidence>
<dbReference type="PROSITE" id="PS52029">
    <property type="entry name" value="LD_TPASE"/>
    <property type="match status" value="1"/>
</dbReference>
<dbReference type="AlphaFoldDB" id="A0A1M6FUV0"/>
<keyword evidence="4 7" id="KW-0133">Cell shape</keyword>
<evidence type="ECO:0000256" key="6">
    <source>
        <dbReference type="ARBA" id="ARBA00023316"/>
    </source>
</evidence>
<dbReference type="PROSITE" id="PS51318">
    <property type="entry name" value="TAT"/>
    <property type="match status" value="1"/>
</dbReference>
<dbReference type="GO" id="GO:0009252">
    <property type="term" value="P:peptidoglycan biosynthetic process"/>
    <property type="evidence" value="ECO:0007669"/>
    <property type="project" value="UniProtKB-UniPathway"/>
</dbReference>